<keyword evidence="3" id="KW-0408">Iron</keyword>
<evidence type="ECO:0000259" key="4">
    <source>
        <dbReference type="PROSITE" id="PS51184"/>
    </source>
</evidence>
<dbReference type="PANTHER" id="PTHR13096:SF9">
    <property type="entry name" value="BIFUNCTIONAL LYSINE-SPECIFIC DEMETHYLASE AND HISTIDYL-HYDROXYLASE"/>
    <property type="match status" value="1"/>
</dbReference>
<evidence type="ECO:0000256" key="2">
    <source>
        <dbReference type="ARBA" id="ARBA00022723"/>
    </source>
</evidence>
<accession>A0A0N7GT47</accession>
<dbReference type="GO" id="GO:0051864">
    <property type="term" value="F:histone H3K36 demethylase activity"/>
    <property type="evidence" value="ECO:0007669"/>
    <property type="project" value="TreeGrafter"/>
</dbReference>
<evidence type="ECO:0000256" key="1">
    <source>
        <dbReference type="ARBA" id="ARBA00001954"/>
    </source>
</evidence>
<dbReference type="AlphaFoldDB" id="A0A0N7GT47"/>
<dbReference type="PANTHER" id="PTHR13096">
    <property type="entry name" value="MINA53 MYC INDUCED NUCLEAR ANTIGEN"/>
    <property type="match status" value="1"/>
</dbReference>
<dbReference type="RefSeq" id="WP_054589546.1">
    <property type="nucleotide sequence ID" value="NZ_CP012700.1"/>
</dbReference>
<reference evidence="5 6" key="1">
    <citation type="journal article" date="2015" name="Genome Announc.">
        <title>Complete Genome Sequence of Polypropylene Glycol- and Polyethylene Glycol-Degrading Sphingopyxis macrogoltabida Strain EY-1.</title>
        <authorList>
            <person name="Ohtsubo Y."/>
            <person name="Nagata Y."/>
            <person name="Numata M."/>
            <person name="Tsuchikane K."/>
            <person name="Hosoyama A."/>
            <person name="Yamazoe A."/>
            <person name="Tsuda M."/>
            <person name="Fujita N."/>
            <person name="Kawai F."/>
        </authorList>
    </citation>
    <scope>NUCLEOTIDE SEQUENCE [LARGE SCALE GENOMIC DNA]</scope>
    <source>
        <strain evidence="5 6">EY-1</strain>
    </source>
</reference>
<dbReference type="Proteomes" id="UP000058074">
    <property type="component" value="Chromosome"/>
</dbReference>
<dbReference type="GO" id="GO:0046872">
    <property type="term" value="F:metal ion binding"/>
    <property type="evidence" value="ECO:0007669"/>
    <property type="project" value="UniProtKB-KW"/>
</dbReference>
<dbReference type="GO" id="GO:0032453">
    <property type="term" value="F:histone H3K4 demethylase activity"/>
    <property type="evidence" value="ECO:0007669"/>
    <property type="project" value="TreeGrafter"/>
</dbReference>
<dbReference type="PATRIC" id="fig|33050.5.peg.4092"/>
<keyword evidence="2" id="KW-0479">Metal-binding</keyword>
<name>A0A0N7GT47_SPHMC</name>
<proteinExistence type="predicted"/>
<dbReference type="Pfam" id="PF08007">
    <property type="entry name" value="JmjC_2"/>
    <property type="match status" value="1"/>
</dbReference>
<dbReference type="EMBL" id="CP012700">
    <property type="protein sequence ID" value="ALH82507.1"/>
    <property type="molecule type" value="Genomic_DNA"/>
</dbReference>
<dbReference type="InterPro" id="IPR039994">
    <property type="entry name" value="NO66-like"/>
</dbReference>
<feature type="domain" description="JmjC" evidence="4">
    <location>
        <begin position="99"/>
        <end position="239"/>
    </location>
</feature>
<sequence>MTHDQTAAWLFHPLSTDRFLSDFWAKEHHLVRRNDPGYFAGLFSARALEEFLEYGRPDPAGVRLVKGKEKKELAAYRLGNGAIDMVALRNDFAAGFTIILNGLERYVGAVAALARSLEVELNFETQVNAYITPPGSQGFLPHYDDHDVIILQIQGSKRWHIYEQEGDVPASELQQRELFVGEDLSPATQLILRAGDVLYVPRGRVHAAETLDETSIHLTLGIHPPNMLELVKAALDTMAIRDDRVLERLPPRYLNDPAQRARLAGLARELAAMIDDRAIGDAVGAIEDSLLRRGRCPPAGRLVDDVTGSGHITEASRLARNQPLYARVMALPGGVGLQFAQTLVTADSNHRDAMLFLSRRKDPFRVAEIPGISAGEQTDLARKLLVDGFLVQVPAA</sequence>
<gene>
    <name evidence="5" type="ORF">AN936_19720</name>
</gene>
<evidence type="ECO:0000256" key="3">
    <source>
        <dbReference type="ARBA" id="ARBA00023004"/>
    </source>
</evidence>
<organism evidence="5 6">
    <name type="scientific">Sphingopyxis macrogoltabida</name>
    <name type="common">Sphingomonas macrogoltabidus</name>
    <dbReference type="NCBI Taxonomy" id="33050"/>
    <lineage>
        <taxon>Bacteria</taxon>
        <taxon>Pseudomonadati</taxon>
        <taxon>Pseudomonadota</taxon>
        <taxon>Alphaproteobacteria</taxon>
        <taxon>Sphingomonadales</taxon>
        <taxon>Sphingomonadaceae</taxon>
        <taxon>Sphingopyxis</taxon>
    </lineage>
</organism>
<protein>
    <recommendedName>
        <fullName evidence="4">JmjC domain-containing protein</fullName>
    </recommendedName>
</protein>
<dbReference type="SUPFAM" id="SSF51197">
    <property type="entry name" value="Clavaminate synthase-like"/>
    <property type="match status" value="1"/>
</dbReference>
<evidence type="ECO:0000313" key="5">
    <source>
        <dbReference type="EMBL" id="ALH82507.1"/>
    </source>
</evidence>
<dbReference type="OrthoDB" id="9764016at2"/>
<dbReference type="Gene3D" id="2.60.120.650">
    <property type="entry name" value="Cupin"/>
    <property type="match status" value="1"/>
</dbReference>
<dbReference type="InterPro" id="IPR003347">
    <property type="entry name" value="JmjC_dom"/>
</dbReference>
<dbReference type="PROSITE" id="PS51184">
    <property type="entry name" value="JMJC"/>
    <property type="match status" value="1"/>
</dbReference>
<dbReference type="KEGG" id="smag:AN936_19720"/>
<evidence type="ECO:0000313" key="6">
    <source>
        <dbReference type="Proteomes" id="UP000058074"/>
    </source>
</evidence>
<comment type="cofactor">
    <cofactor evidence="1">
        <name>Fe(2+)</name>
        <dbReference type="ChEBI" id="CHEBI:29033"/>
    </cofactor>
</comment>